<name>A0A2X2JFM9_SPHMU</name>
<dbReference type="PANTHER" id="PTHR32063">
    <property type="match status" value="1"/>
</dbReference>
<dbReference type="Gene3D" id="3.30.70.1430">
    <property type="entry name" value="Multidrug efflux transporter AcrB pore domain"/>
    <property type="match status" value="2"/>
</dbReference>
<dbReference type="GeneID" id="97179492"/>
<sequence>MIKLIKFALQKPITILVLVLGILASSILAIKKSPIDIFPNINAPTIYVAQTYGGLSPQQMEGFVTSYYEYHFLYITGIKTVESKSIQGLGLIKLQFHEGTDMAAAMAEVVSYVNRSKSFMPPGTLPPFIMRYDAGSVPIGQLVFRSETRSSNEIQDLALFKVRPMFASLPGVSAPPPFGGNQKTIVIKADPERLRGYNLTADELVTAIAKNNSILPAGNIRSADQTIITPSNSIVSDFKELENIAVKNKEGATVYVRDVASINNGADVTTGYALINGKRTVYIPVTKRADASTWDVVQAIKHALPDMQSAIPPDIKVSYEFDQSGYVSNSLQSVLFEGILGAFLTGLMVLLFLRDIRSAIIVVVNIPLALLAALTGLYLTGQTINIMTLGGLALAVGILVDESTVTIENIHHHLENEMPIRKAVWTACKEMAIPKLLILLSILAVFVPSFFMTGVPRSMFKPLSLAVGFAMIASFLLSQTLVPILCNWFMAEKKEKLTLDPLQNLKDRLVAFVLKCRKRKSIIVPVSLIGLTTIAYLSYLGSGTEIFPKVDAGQMQVRLKMRPGTRIERTEDATKKVLSMIDSIAGKENIAITSAFVGLQPPTYAINPIYLYTSGPQEAVLKVNLTKESNLPLEQLKESIRHGVAKNMPELSLSFEPADLVDQVMSLGANNPIEIIIQGKNLSQSQEIAKKLKNILDKIDYLRDVQIGQPLEYPTLQINYDRIKMGQMDISVEKAGRSVLDATSSSRFIQPIYWLDNSSGNAYQVQVEYPQMHMNAVEKIEELPISNKDGKTVYLRDIASIKKINSIGEYDRINQQRYISLTANIYNKDLGTAVKDVNKNIKLLGSLPAGVKVYTRGQSEMLIQTIEELTIGLALAIFVVLLMLAAFFQSFKLAFTVLTVLPGALAGSILILYFTGNTINIQSFMGCIMALGVAIANAILLVSNAETIRREKFKYDMPAVTAASNRLRPILMTSLAMIVGMVPMAIGLSEGGKQTAPLAIAVIGGLVFSTISSLLIVPLVHDLLIGSKEQAGVSLFPEEK</sequence>
<dbReference type="Gene3D" id="3.30.2090.10">
    <property type="entry name" value="Multidrug efflux transporter AcrB TolC docking domain, DN and DC subdomains"/>
    <property type="match status" value="2"/>
</dbReference>
<protein>
    <submittedName>
        <fullName evidence="1">Cation efflux system protein CzcA</fullName>
    </submittedName>
</protein>
<dbReference type="Gene3D" id="3.30.70.1320">
    <property type="entry name" value="Multidrug efflux transporter AcrB pore domain like"/>
    <property type="match status" value="1"/>
</dbReference>
<dbReference type="Proteomes" id="UP000251241">
    <property type="component" value="Unassembled WGS sequence"/>
</dbReference>
<dbReference type="GO" id="GO:0005886">
    <property type="term" value="C:plasma membrane"/>
    <property type="evidence" value="ECO:0007669"/>
    <property type="project" value="TreeGrafter"/>
</dbReference>
<dbReference type="InterPro" id="IPR001036">
    <property type="entry name" value="Acrflvin-R"/>
</dbReference>
<dbReference type="AlphaFoldDB" id="A0A2X2JFM9"/>
<dbReference type="PRINTS" id="PR00702">
    <property type="entry name" value="ACRIFLAVINRP"/>
</dbReference>
<evidence type="ECO:0000313" key="1">
    <source>
        <dbReference type="EMBL" id="SPZ92544.1"/>
    </source>
</evidence>
<dbReference type="EMBL" id="UAUU01000011">
    <property type="protein sequence ID" value="SPZ92544.1"/>
    <property type="molecule type" value="Genomic_DNA"/>
</dbReference>
<dbReference type="Gene3D" id="1.20.1640.10">
    <property type="entry name" value="Multidrug efflux transporter AcrB transmembrane domain"/>
    <property type="match status" value="2"/>
</dbReference>
<proteinExistence type="predicted"/>
<dbReference type="SUPFAM" id="SSF82693">
    <property type="entry name" value="Multidrug efflux transporter AcrB pore domain, PN1, PN2, PC1 and PC2 subdomains"/>
    <property type="match status" value="2"/>
</dbReference>
<dbReference type="Pfam" id="PF00873">
    <property type="entry name" value="ACR_tran"/>
    <property type="match status" value="1"/>
</dbReference>
<reference evidence="1 2" key="1">
    <citation type="submission" date="2018-06" db="EMBL/GenBank/DDBJ databases">
        <authorList>
            <consortium name="Pathogen Informatics"/>
            <person name="Doyle S."/>
        </authorList>
    </citation>
    <scope>NUCLEOTIDE SEQUENCE [LARGE SCALE GENOMIC DNA]</scope>
    <source>
        <strain evidence="1 2">NCTC11343</strain>
    </source>
</reference>
<dbReference type="RefSeq" id="WP_088162428.1">
    <property type="nucleotide sequence ID" value="NZ_CP069793.1"/>
</dbReference>
<organism evidence="1 2">
    <name type="scientific">Sphingobacterium multivorum</name>
    <dbReference type="NCBI Taxonomy" id="28454"/>
    <lineage>
        <taxon>Bacteria</taxon>
        <taxon>Pseudomonadati</taxon>
        <taxon>Bacteroidota</taxon>
        <taxon>Sphingobacteriia</taxon>
        <taxon>Sphingobacteriales</taxon>
        <taxon>Sphingobacteriaceae</taxon>
        <taxon>Sphingobacterium</taxon>
    </lineage>
</organism>
<accession>A0A2X2JFM9</accession>
<evidence type="ECO:0000313" key="2">
    <source>
        <dbReference type="Proteomes" id="UP000251241"/>
    </source>
</evidence>
<dbReference type="InterPro" id="IPR027463">
    <property type="entry name" value="AcrB_DN_DC_subdom"/>
</dbReference>
<dbReference type="GO" id="GO:0042910">
    <property type="term" value="F:xenobiotic transmembrane transporter activity"/>
    <property type="evidence" value="ECO:0007669"/>
    <property type="project" value="TreeGrafter"/>
</dbReference>
<dbReference type="SUPFAM" id="SSF82866">
    <property type="entry name" value="Multidrug efflux transporter AcrB transmembrane domain"/>
    <property type="match status" value="2"/>
</dbReference>
<dbReference type="SUPFAM" id="SSF82714">
    <property type="entry name" value="Multidrug efflux transporter AcrB TolC docking domain, DN and DC subdomains"/>
    <property type="match status" value="2"/>
</dbReference>
<dbReference type="Gene3D" id="3.30.70.1440">
    <property type="entry name" value="Multidrug efflux transporter AcrB pore domain"/>
    <property type="match status" value="1"/>
</dbReference>
<gene>
    <name evidence="1" type="primary">czcA_8</name>
    <name evidence="1" type="ORF">NCTC11343_04567</name>
</gene>
<dbReference type="PANTHER" id="PTHR32063:SF8">
    <property type="entry name" value="CATION EFFLUX PROTEIN"/>
    <property type="match status" value="1"/>
</dbReference>